<evidence type="ECO:0000313" key="2">
    <source>
        <dbReference type="EMBL" id="KAJ1172596.1"/>
    </source>
</evidence>
<dbReference type="EMBL" id="JANPWB010000007">
    <property type="protein sequence ID" value="KAJ1172596.1"/>
    <property type="molecule type" value="Genomic_DNA"/>
</dbReference>
<comment type="caution">
    <text evidence="2">The sequence shown here is derived from an EMBL/GenBank/DDBJ whole genome shotgun (WGS) entry which is preliminary data.</text>
</comment>
<gene>
    <name evidence="2" type="ORF">NDU88_004441</name>
</gene>
<name>A0AAV7T8I5_PLEWA</name>
<organism evidence="2 3">
    <name type="scientific">Pleurodeles waltl</name>
    <name type="common">Iberian ribbed newt</name>
    <dbReference type="NCBI Taxonomy" id="8319"/>
    <lineage>
        <taxon>Eukaryota</taxon>
        <taxon>Metazoa</taxon>
        <taxon>Chordata</taxon>
        <taxon>Craniata</taxon>
        <taxon>Vertebrata</taxon>
        <taxon>Euteleostomi</taxon>
        <taxon>Amphibia</taxon>
        <taxon>Batrachia</taxon>
        <taxon>Caudata</taxon>
        <taxon>Salamandroidea</taxon>
        <taxon>Salamandridae</taxon>
        <taxon>Pleurodelinae</taxon>
        <taxon>Pleurodeles</taxon>
    </lineage>
</organism>
<dbReference type="AlphaFoldDB" id="A0AAV7T8I5"/>
<sequence>MQHTRVYNGEERTANKRALNKQKNTSGKPRAEVCEECSRLSYGRRMTRGLRARTRASITVENDRYETRWQREIKLGK</sequence>
<feature type="region of interest" description="Disordered" evidence="1">
    <location>
        <begin position="1"/>
        <end position="30"/>
    </location>
</feature>
<reference evidence="2" key="1">
    <citation type="journal article" date="2022" name="bioRxiv">
        <title>Sequencing and chromosome-scale assembly of the giantPleurodeles waltlgenome.</title>
        <authorList>
            <person name="Brown T."/>
            <person name="Elewa A."/>
            <person name="Iarovenko S."/>
            <person name="Subramanian E."/>
            <person name="Araus A.J."/>
            <person name="Petzold A."/>
            <person name="Susuki M."/>
            <person name="Suzuki K.-i.T."/>
            <person name="Hayashi T."/>
            <person name="Toyoda A."/>
            <person name="Oliveira C."/>
            <person name="Osipova E."/>
            <person name="Leigh N.D."/>
            <person name="Simon A."/>
            <person name="Yun M.H."/>
        </authorList>
    </citation>
    <scope>NUCLEOTIDE SEQUENCE</scope>
    <source>
        <strain evidence="2">20211129_DDA</strain>
        <tissue evidence="2">Liver</tissue>
    </source>
</reference>
<dbReference type="Proteomes" id="UP001066276">
    <property type="component" value="Chromosome 4_1"/>
</dbReference>
<evidence type="ECO:0000313" key="3">
    <source>
        <dbReference type="Proteomes" id="UP001066276"/>
    </source>
</evidence>
<proteinExistence type="predicted"/>
<accession>A0AAV7T8I5</accession>
<evidence type="ECO:0000256" key="1">
    <source>
        <dbReference type="SAM" id="MobiDB-lite"/>
    </source>
</evidence>
<protein>
    <submittedName>
        <fullName evidence="2">Uncharacterized protein</fullName>
    </submittedName>
</protein>
<keyword evidence="3" id="KW-1185">Reference proteome</keyword>